<gene>
    <name evidence="1" type="ORF">GRAN_3519</name>
</gene>
<keyword evidence="2" id="KW-1185">Reference proteome</keyword>
<sequence>MVVYAATAQVEPAGYYGPGGGLKGPPVQAKVGKPGLDDESGERLWMMSEEFTKTKFD</sequence>
<organism evidence="1 2">
    <name type="scientific">Granulicella sibirica</name>
    <dbReference type="NCBI Taxonomy" id="2479048"/>
    <lineage>
        <taxon>Bacteria</taxon>
        <taxon>Pseudomonadati</taxon>
        <taxon>Acidobacteriota</taxon>
        <taxon>Terriglobia</taxon>
        <taxon>Terriglobales</taxon>
        <taxon>Acidobacteriaceae</taxon>
        <taxon>Granulicella</taxon>
    </lineage>
</organism>
<comment type="caution">
    <text evidence="1">The sequence shown here is derived from an EMBL/GenBank/DDBJ whole genome shotgun (WGS) entry which is preliminary data.</text>
</comment>
<protein>
    <submittedName>
        <fullName evidence="1">Uncharacterized protein</fullName>
    </submittedName>
</protein>
<dbReference type="AlphaFoldDB" id="A0A4Q0T1J4"/>
<reference evidence="2" key="2">
    <citation type="submission" date="2019-02" db="EMBL/GenBank/DDBJ databases">
        <title>Granulicella sibirica sp. nov., a psychrotolerant acidobacterium isolated from an organic soil layer in forested tundra, West Siberia.</title>
        <authorList>
            <person name="Oshkin I.Y."/>
            <person name="Kulichevskaya I.S."/>
            <person name="Rijpstra W.I.C."/>
            <person name="Sinninghe Damste J.S."/>
            <person name="Rakitin A.L."/>
            <person name="Ravin N.V."/>
            <person name="Dedysh S.N."/>
        </authorList>
    </citation>
    <scope>NUCLEOTIDE SEQUENCE [LARGE SCALE GENOMIC DNA]</scope>
    <source>
        <strain evidence="2">AF10</strain>
    </source>
</reference>
<dbReference type="EMBL" id="RDSM01000002">
    <property type="protein sequence ID" value="RXH56662.1"/>
    <property type="molecule type" value="Genomic_DNA"/>
</dbReference>
<reference evidence="1 2" key="1">
    <citation type="submission" date="2018-11" db="EMBL/GenBank/DDBJ databases">
        <authorList>
            <person name="Mardanov A.V."/>
            <person name="Ravin N.V."/>
            <person name="Dedysh S.N."/>
        </authorList>
    </citation>
    <scope>NUCLEOTIDE SEQUENCE [LARGE SCALE GENOMIC DNA]</scope>
    <source>
        <strain evidence="1 2">AF10</strain>
    </source>
</reference>
<proteinExistence type="predicted"/>
<evidence type="ECO:0000313" key="1">
    <source>
        <dbReference type="EMBL" id="RXH56662.1"/>
    </source>
</evidence>
<accession>A0A4Q0T1J4</accession>
<evidence type="ECO:0000313" key="2">
    <source>
        <dbReference type="Proteomes" id="UP000289437"/>
    </source>
</evidence>
<dbReference type="Proteomes" id="UP000289437">
    <property type="component" value="Unassembled WGS sequence"/>
</dbReference>
<name>A0A4Q0T1J4_9BACT</name>